<dbReference type="Proteomes" id="UP000295517">
    <property type="component" value="Chromosome"/>
</dbReference>
<feature type="transmembrane region" description="Helical" evidence="1">
    <location>
        <begin position="70"/>
        <end position="95"/>
    </location>
</feature>
<dbReference type="EMBL" id="CP038254">
    <property type="protein sequence ID" value="QBR84482.1"/>
    <property type="molecule type" value="Genomic_DNA"/>
</dbReference>
<sequence>MLMSIFLAKVIGWYCVIVGLFVLFRQKEMLTIMSDVLNQRALLFFIALVTLILGLLMVISHNIWVMAWPVIITIIAWIVLIGGIIRLLITPALAYKIGNWWLKRPHYLTIAALIYIILGLYLLLKGYMFEIW</sequence>
<evidence type="ECO:0008006" key="4">
    <source>
        <dbReference type="Google" id="ProtNLM"/>
    </source>
</evidence>
<reference evidence="2 3" key="1">
    <citation type="submission" date="2019-03" db="EMBL/GenBank/DDBJ databases">
        <title>Diverse conjugative elements silence natural transformation in Legionella species.</title>
        <authorList>
            <person name="Durieux I."/>
            <person name="Ginevra C."/>
            <person name="Attaiech L."/>
            <person name="Picq K."/>
            <person name="Juan P.A."/>
            <person name="Jarraud S."/>
            <person name="Charpentier X."/>
        </authorList>
    </citation>
    <scope>NUCLEOTIDE SEQUENCE [LARGE SCALE GENOMIC DNA]</scope>
    <source>
        <strain evidence="2 3">HL-0427-4011</strain>
    </source>
</reference>
<evidence type="ECO:0000313" key="2">
    <source>
        <dbReference type="EMBL" id="QBR84482.1"/>
    </source>
</evidence>
<name>A0AAX1EHE8_9GAMM</name>
<accession>A0AAX1EHE8</accession>
<protein>
    <recommendedName>
        <fullName evidence="4">Integral membrane protein (PIN domain superfamily)</fullName>
    </recommendedName>
</protein>
<keyword evidence="1" id="KW-1133">Transmembrane helix</keyword>
<gene>
    <name evidence="2" type="ORF">E3983_08980</name>
</gene>
<evidence type="ECO:0000313" key="3">
    <source>
        <dbReference type="Proteomes" id="UP000295517"/>
    </source>
</evidence>
<feature type="transmembrane region" description="Helical" evidence="1">
    <location>
        <begin position="107"/>
        <end position="124"/>
    </location>
</feature>
<keyword evidence="1" id="KW-0472">Membrane</keyword>
<proteinExistence type="predicted"/>
<evidence type="ECO:0000256" key="1">
    <source>
        <dbReference type="SAM" id="Phobius"/>
    </source>
</evidence>
<feature type="transmembrane region" description="Helical" evidence="1">
    <location>
        <begin position="44"/>
        <end position="64"/>
    </location>
</feature>
<keyword evidence="1" id="KW-0812">Transmembrane</keyword>
<dbReference type="RefSeq" id="WP_135060706.1">
    <property type="nucleotide sequence ID" value="NZ_CP038254.1"/>
</dbReference>
<organism evidence="2 3">
    <name type="scientific">Legionella israelensis</name>
    <dbReference type="NCBI Taxonomy" id="454"/>
    <lineage>
        <taxon>Bacteria</taxon>
        <taxon>Pseudomonadati</taxon>
        <taxon>Pseudomonadota</taxon>
        <taxon>Gammaproteobacteria</taxon>
        <taxon>Legionellales</taxon>
        <taxon>Legionellaceae</taxon>
        <taxon>Legionella</taxon>
    </lineage>
</organism>
<dbReference type="AlphaFoldDB" id="A0AAX1EHE8"/>
<feature type="transmembrane region" description="Helical" evidence="1">
    <location>
        <begin position="6"/>
        <end position="24"/>
    </location>
</feature>